<dbReference type="Proteomes" id="UP000324897">
    <property type="component" value="Unassembled WGS sequence"/>
</dbReference>
<protein>
    <submittedName>
        <fullName evidence="1">Uncharacterized protein</fullName>
    </submittedName>
</protein>
<organism evidence="1 2">
    <name type="scientific">Eragrostis curvula</name>
    <name type="common">weeping love grass</name>
    <dbReference type="NCBI Taxonomy" id="38414"/>
    <lineage>
        <taxon>Eukaryota</taxon>
        <taxon>Viridiplantae</taxon>
        <taxon>Streptophyta</taxon>
        <taxon>Embryophyta</taxon>
        <taxon>Tracheophyta</taxon>
        <taxon>Spermatophyta</taxon>
        <taxon>Magnoliopsida</taxon>
        <taxon>Liliopsida</taxon>
        <taxon>Poales</taxon>
        <taxon>Poaceae</taxon>
        <taxon>PACMAD clade</taxon>
        <taxon>Chloridoideae</taxon>
        <taxon>Eragrostideae</taxon>
        <taxon>Eragrostidinae</taxon>
        <taxon>Eragrostis</taxon>
    </lineage>
</organism>
<sequence length="91" mass="10226">MSSCSALYEVVQETPPPLPRLALVNLSRRLPRLLKLAALLCSCLPSGIQDQFKLNAPALNTQQKFLQKTVLGFYEDNRYKSGSKKVLYDVK</sequence>
<evidence type="ECO:0000313" key="1">
    <source>
        <dbReference type="EMBL" id="TVU22777.1"/>
    </source>
</evidence>
<dbReference type="AlphaFoldDB" id="A0A5J9UHL6"/>
<dbReference type="Gramene" id="TVU22777">
    <property type="protein sequence ID" value="TVU22777"/>
    <property type="gene ID" value="EJB05_32495"/>
</dbReference>
<proteinExistence type="predicted"/>
<feature type="non-terminal residue" evidence="1">
    <location>
        <position position="1"/>
    </location>
</feature>
<dbReference type="EMBL" id="RWGY01000026">
    <property type="protein sequence ID" value="TVU22777.1"/>
    <property type="molecule type" value="Genomic_DNA"/>
</dbReference>
<comment type="caution">
    <text evidence="1">The sequence shown here is derived from an EMBL/GenBank/DDBJ whole genome shotgun (WGS) entry which is preliminary data.</text>
</comment>
<keyword evidence="2" id="KW-1185">Reference proteome</keyword>
<evidence type="ECO:0000313" key="2">
    <source>
        <dbReference type="Proteomes" id="UP000324897"/>
    </source>
</evidence>
<gene>
    <name evidence="1" type="ORF">EJB05_32495</name>
</gene>
<accession>A0A5J9UHL6</accession>
<name>A0A5J9UHL6_9POAL</name>
<reference evidence="1 2" key="1">
    <citation type="journal article" date="2019" name="Sci. Rep.">
        <title>A high-quality genome of Eragrostis curvula grass provides insights into Poaceae evolution and supports new strategies to enhance forage quality.</title>
        <authorList>
            <person name="Carballo J."/>
            <person name="Santos B.A.C.M."/>
            <person name="Zappacosta D."/>
            <person name="Garbus I."/>
            <person name="Selva J.P."/>
            <person name="Gallo C.A."/>
            <person name="Diaz A."/>
            <person name="Albertini E."/>
            <person name="Caccamo M."/>
            <person name="Echenique V."/>
        </authorList>
    </citation>
    <scope>NUCLEOTIDE SEQUENCE [LARGE SCALE GENOMIC DNA]</scope>
    <source>
        <strain evidence="2">cv. Victoria</strain>
        <tissue evidence="1">Leaf</tissue>
    </source>
</reference>